<dbReference type="OrthoDB" id="9814612at2"/>
<feature type="domain" description="Glycosyl transferase family 1" evidence="2">
    <location>
        <begin position="173"/>
        <end position="326"/>
    </location>
</feature>
<dbReference type="InterPro" id="IPR001296">
    <property type="entry name" value="Glyco_trans_1"/>
</dbReference>
<evidence type="ECO:0000313" key="4">
    <source>
        <dbReference type="Proteomes" id="UP000280008"/>
    </source>
</evidence>
<dbReference type="GO" id="GO:0016757">
    <property type="term" value="F:glycosyltransferase activity"/>
    <property type="evidence" value="ECO:0007669"/>
    <property type="project" value="InterPro"/>
</dbReference>
<dbReference type="RefSeq" id="WP_121370418.1">
    <property type="nucleotide sequence ID" value="NZ_RBKS01000001.1"/>
</dbReference>
<sequence>MRIALVTSTVPFVRGGARNIVDWLAAALRDAGHEVETIALPFDEDPTRIVGEMARFRMIDLTDQADRVVCFRPPSYLVQHPYKILWFIHHIRPYYDLWDTHYRGFADTAITRARRDLIRRVDDRAFAEARHIFTNSTVVADRLDHFNGIEGEVLYPPLPDVKAPEDHRLGDEIVAVSRLEHHKRQHLLVEALGHTTTGVRLHLVGKGSSPDYAEHLRDLAESLGVRGRLTVDDAWVEEDAKQRIIARSLATAYIPLDEDSYGYPTLESARSRRGVLTTSDAGGVLELVEDDRSGLVSEPTPESLANAMDRLFTDRDLARRLGAGAADRVDELGISWSHVVERIVSA</sequence>
<accession>A0A495II36</accession>
<proteinExistence type="predicted"/>
<dbReference type="Proteomes" id="UP000280008">
    <property type="component" value="Unassembled WGS sequence"/>
</dbReference>
<keyword evidence="1 3" id="KW-0808">Transferase</keyword>
<evidence type="ECO:0000259" key="2">
    <source>
        <dbReference type="Pfam" id="PF00534"/>
    </source>
</evidence>
<dbReference type="Pfam" id="PF00534">
    <property type="entry name" value="Glycos_transf_1"/>
    <property type="match status" value="1"/>
</dbReference>
<gene>
    <name evidence="3" type="ORF">C8E83_2795</name>
</gene>
<dbReference type="EMBL" id="RBKS01000001">
    <property type="protein sequence ID" value="RKR75647.1"/>
    <property type="molecule type" value="Genomic_DNA"/>
</dbReference>
<dbReference type="CDD" id="cd03801">
    <property type="entry name" value="GT4_PimA-like"/>
    <property type="match status" value="1"/>
</dbReference>
<organism evidence="3 4">
    <name type="scientific">Frondihabitans australicus</name>
    <dbReference type="NCBI Taxonomy" id="386892"/>
    <lineage>
        <taxon>Bacteria</taxon>
        <taxon>Bacillati</taxon>
        <taxon>Actinomycetota</taxon>
        <taxon>Actinomycetes</taxon>
        <taxon>Micrococcales</taxon>
        <taxon>Microbacteriaceae</taxon>
        <taxon>Frondihabitans</taxon>
    </lineage>
</organism>
<protein>
    <submittedName>
        <fullName evidence="3">Glycosyltransferase involved in cell wall biosynthesis</fullName>
    </submittedName>
</protein>
<dbReference type="AlphaFoldDB" id="A0A495II36"/>
<dbReference type="Gene3D" id="3.40.50.2000">
    <property type="entry name" value="Glycogen Phosphorylase B"/>
    <property type="match status" value="2"/>
</dbReference>
<dbReference type="PANTHER" id="PTHR12526:SF635">
    <property type="entry name" value="GLYCOSYL TRANSFERASE GROUP 1"/>
    <property type="match status" value="1"/>
</dbReference>
<reference evidence="3 4" key="1">
    <citation type="submission" date="2018-10" db="EMBL/GenBank/DDBJ databases">
        <title>Sequencing the genomes of 1000 actinobacteria strains.</title>
        <authorList>
            <person name="Klenk H.-P."/>
        </authorList>
    </citation>
    <scope>NUCLEOTIDE SEQUENCE [LARGE SCALE GENOMIC DNA]</scope>
    <source>
        <strain evidence="3 4">DSM 17894</strain>
    </source>
</reference>
<evidence type="ECO:0000256" key="1">
    <source>
        <dbReference type="ARBA" id="ARBA00022679"/>
    </source>
</evidence>
<dbReference type="PANTHER" id="PTHR12526">
    <property type="entry name" value="GLYCOSYLTRANSFERASE"/>
    <property type="match status" value="1"/>
</dbReference>
<keyword evidence="4" id="KW-1185">Reference proteome</keyword>
<dbReference type="SUPFAM" id="SSF53756">
    <property type="entry name" value="UDP-Glycosyltransferase/glycogen phosphorylase"/>
    <property type="match status" value="1"/>
</dbReference>
<evidence type="ECO:0000313" key="3">
    <source>
        <dbReference type="EMBL" id="RKR75647.1"/>
    </source>
</evidence>
<name>A0A495II36_9MICO</name>
<comment type="caution">
    <text evidence="3">The sequence shown here is derived from an EMBL/GenBank/DDBJ whole genome shotgun (WGS) entry which is preliminary data.</text>
</comment>